<dbReference type="InParanoid" id="A0A3P8V547"/>
<organism evidence="5 6">
    <name type="scientific">Cynoglossus semilaevis</name>
    <name type="common">Tongue sole</name>
    <dbReference type="NCBI Taxonomy" id="244447"/>
    <lineage>
        <taxon>Eukaryota</taxon>
        <taxon>Metazoa</taxon>
        <taxon>Chordata</taxon>
        <taxon>Craniata</taxon>
        <taxon>Vertebrata</taxon>
        <taxon>Euteleostomi</taxon>
        <taxon>Actinopterygii</taxon>
        <taxon>Neopterygii</taxon>
        <taxon>Teleostei</taxon>
        <taxon>Neoteleostei</taxon>
        <taxon>Acanthomorphata</taxon>
        <taxon>Carangaria</taxon>
        <taxon>Pleuronectiformes</taxon>
        <taxon>Pleuronectoidei</taxon>
        <taxon>Cynoglossidae</taxon>
        <taxon>Cynoglossinae</taxon>
        <taxon>Cynoglossus</taxon>
    </lineage>
</organism>
<dbReference type="Proteomes" id="UP000265120">
    <property type="component" value="Chromosome 14"/>
</dbReference>
<proteinExistence type="predicted"/>
<dbReference type="SUPFAM" id="SSF46942">
    <property type="entry name" value="Elongation factor TFIIS domain 2"/>
    <property type="match status" value="1"/>
</dbReference>
<dbReference type="OMA" id="HSRWVCL"/>
<keyword evidence="6" id="KW-1185">Reference proteome</keyword>
<dbReference type="PANTHER" id="PTHR11477:SF7">
    <property type="entry name" value="TRANSCRIPTION ELONGATION FACTOR A N-TERMINAL AND CENTRAL DOMAIN-CONTAINING PROTEIN"/>
    <property type="match status" value="1"/>
</dbReference>
<dbReference type="Pfam" id="PF08711">
    <property type="entry name" value="Med26"/>
    <property type="match status" value="1"/>
</dbReference>
<dbReference type="InterPro" id="IPR036575">
    <property type="entry name" value="TFIIS_cen_dom_sf"/>
</dbReference>
<dbReference type="SUPFAM" id="SSF47676">
    <property type="entry name" value="Conserved domain common to transcription factors TFIIS, elongin A, CRSP70"/>
    <property type="match status" value="1"/>
</dbReference>
<feature type="region of interest" description="Disordered" evidence="2">
    <location>
        <begin position="82"/>
        <end position="117"/>
    </location>
</feature>
<sequence>MEDVVIHNLRPIKKLGADRNYDNILTLLSDLENTQITAEQLETTDVAGVLYRHLKTCSHQEVRKAVKSLLAKWRREYGENGHAVKRKEAAISPGATSSQDVTEDVNGPVSSTVESKSGVTSVSTRAASDLPTVRAKCAELLLTALHPEPPEQEMAAQLACDIEQHIHVLHKNNETKYKICIRSKVANLKNPKNGHLRQGLLSSSLSPEAFAQMSVEEMASPELRQLREQYSSQGVSERQLPQHVEGTQTHKIHCRRCGGSECRVTQVSRGDAMTFVTCSSCGQQWYHSSWVCL</sequence>
<dbReference type="InterPro" id="IPR003618">
    <property type="entry name" value="TFIIS_cen_dom"/>
</dbReference>
<reference evidence="5 6" key="1">
    <citation type="journal article" date="2014" name="Nat. Genet.">
        <title>Whole-genome sequence of a flatfish provides insights into ZW sex chromosome evolution and adaptation to a benthic lifestyle.</title>
        <authorList>
            <person name="Chen S."/>
            <person name="Zhang G."/>
            <person name="Shao C."/>
            <person name="Huang Q."/>
            <person name="Liu G."/>
            <person name="Zhang P."/>
            <person name="Song W."/>
            <person name="An N."/>
            <person name="Chalopin D."/>
            <person name="Volff J.N."/>
            <person name="Hong Y."/>
            <person name="Li Q."/>
            <person name="Sha Z."/>
            <person name="Zhou H."/>
            <person name="Xie M."/>
            <person name="Yu Q."/>
            <person name="Liu Y."/>
            <person name="Xiang H."/>
            <person name="Wang N."/>
            <person name="Wu K."/>
            <person name="Yang C."/>
            <person name="Zhou Q."/>
            <person name="Liao X."/>
            <person name="Yang L."/>
            <person name="Hu Q."/>
            <person name="Zhang J."/>
            <person name="Meng L."/>
            <person name="Jin L."/>
            <person name="Tian Y."/>
            <person name="Lian J."/>
            <person name="Yang J."/>
            <person name="Miao G."/>
            <person name="Liu S."/>
            <person name="Liang Z."/>
            <person name="Yan F."/>
            <person name="Li Y."/>
            <person name="Sun B."/>
            <person name="Zhang H."/>
            <person name="Zhang J."/>
            <person name="Zhu Y."/>
            <person name="Du M."/>
            <person name="Zhao Y."/>
            <person name="Schartl M."/>
            <person name="Tang Q."/>
            <person name="Wang J."/>
        </authorList>
    </citation>
    <scope>NUCLEOTIDE SEQUENCE</scope>
</reference>
<dbReference type="GeneTree" id="ENSGT00940000162067"/>
<dbReference type="STRING" id="244447.ENSCSEP00000008276"/>
<feature type="compositionally biased region" description="Polar residues" evidence="2">
    <location>
        <begin position="108"/>
        <end position="117"/>
    </location>
</feature>
<dbReference type="PANTHER" id="PTHR11477">
    <property type="entry name" value="TRANSCRIPTION FACTOR S-II ZINC FINGER DOMAIN-CONTAINING PROTEIN"/>
    <property type="match status" value="1"/>
</dbReference>
<protein>
    <submittedName>
        <fullName evidence="5">Transcription elongation factor A N-terminal and central domain containing</fullName>
    </submittedName>
</protein>
<dbReference type="SUPFAM" id="SSF57783">
    <property type="entry name" value="Zinc beta-ribbon"/>
    <property type="match status" value="1"/>
</dbReference>
<dbReference type="GO" id="GO:0005634">
    <property type="term" value="C:nucleus"/>
    <property type="evidence" value="ECO:0007669"/>
    <property type="project" value="UniProtKB-SubCell"/>
</dbReference>
<dbReference type="Pfam" id="PF07500">
    <property type="entry name" value="TFIIS_M"/>
    <property type="match status" value="1"/>
</dbReference>
<evidence type="ECO:0000259" key="4">
    <source>
        <dbReference type="PROSITE" id="PS51321"/>
    </source>
</evidence>
<reference evidence="5" key="3">
    <citation type="submission" date="2025-09" db="UniProtKB">
        <authorList>
            <consortium name="Ensembl"/>
        </authorList>
    </citation>
    <scope>IDENTIFICATION</scope>
</reference>
<evidence type="ECO:0000313" key="6">
    <source>
        <dbReference type="Proteomes" id="UP000265120"/>
    </source>
</evidence>
<dbReference type="Gene3D" id="1.20.930.10">
    <property type="entry name" value="Conserved domain common to transcription factors TFIIS, elongin A, CRSP70"/>
    <property type="match status" value="1"/>
</dbReference>
<dbReference type="InterPro" id="IPR035100">
    <property type="entry name" value="TF_IIS-typ"/>
</dbReference>
<dbReference type="Gene3D" id="1.10.472.30">
    <property type="entry name" value="Transcription elongation factor S-II, central domain"/>
    <property type="match status" value="1"/>
</dbReference>
<dbReference type="InterPro" id="IPR035441">
    <property type="entry name" value="TFIIS/LEDGF_dom_sf"/>
</dbReference>
<dbReference type="SMART" id="SM00510">
    <property type="entry name" value="TFS2M"/>
    <property type="match status" value="1"/>
</dbReference>
<dbReference type="PROSITE" id="PS51319">
    <property type="entry name" value="TFIIS_N"/>
    <property type="match status" value="1"/>
</dbReference>
<evidence type="ECO:0000259" key="3">
    <source>
        <dbReference type="PROSITE" id="PS51319"/>
    </source>
</evidence>
<dbReference type="Gene3D" id="2.20.25.10">
    <property type="match status" value="1"/>
</dbReference>
<dbReference type="PIRSF" id="PIRSF006704">
    <property type="entry name" value="TF_IIS"/>
    <property type="match status" value="1"/>
</dbReference>
<dbReference type="PROSITE" id="PS51321">
    <property type="entry name" value="TFIIS_CENTRAL"/>
    <property type="match status" value="1"/>
</dbReference>
<reference evidence="5" key="2">
    <citation type="submission" date="2025-08" db="UniProtKB">
        <authorList>
            <consortium name="Ensembl"/>
        </authorList>
    </citation>
    <scope>IDENTIFICATION</scope>
</reference>
<keyword evidence="1" id="KW-0539">Nucleus</keyword>
<dbReference type="InterPro" id="IPR017923">
    <property type="entry name" value="TFIIS_N"/>
</dbReference>
<evidence type="ECO:0000256" key="1">
    <source>
        <dbReference type="PROSITE-ProRule" id="PRU00649"/>
    </source>
</evidence>
<feature type="domain" description="TFIIS central" evidence="4">
    <location>
        <begin position="133"/>
        <end position="246"/>
    </location>
</feature>
<accession>A0A3P8V547</accession>
<name>A0A3P8V547_CYNSE</name>
<dbReference type="AlphaFoldDB" id="A0A3P8V547"/>
<evidence type="ECO:0000313" key="5">
    <source>
        <dbReference type="Ensembl" id="ENSCSEP00000008276.1"/>
    </source>
</evidence>
<evidence type="ECO:0000256" key="2">
    <source>
        <dbReference type="SAM" id="MobiDB-lite"/>
    </source>
</evidence>
<feature type="domain" description="TFIIS N-terminal" evidence="3">
    <location>
        <begin position="3"/>
        <end position="80"/>
    </location>
</feature>
<comment type="subcellular location">
    <subcellularLocation>
        <location evidence="1">Nucleus</location>
    </subcellularLocation>
</comment>
<dbReference type="Ensembl" id="ENSCSET00000008362.1">
    <property type="protein sequence ID" value="ENSCSEP00000008276.1"/>
    <property type="gene ID" value="ENSCSEG00000005288.1"/>
</dbReference>
<dbReference type="GO" id="GO:0006351">
    <property type="term" value="P:DNA-templated transcription"/>
    <property type="evidence" value="ECO:0007669"/>
    <property type="project" value="InterPro"/>
</dbReference>